<gene>
    <name evidence="7" type="ORF">D0Z08_03750</name>
</gene>
<keyword evidence="5" id="KW-0029">Amino-acid transport</keyword>
<dbReference type="SMART" id="SM00382">
    <property type="entry name" value="AAA"/>
    <property type="match status" value="1"/>
</dbReference>
<dbReference type="GO" id="GO:0005524">
    <property type="term" value="F:ATP binding"/>
    <property type="evidence" value="ECO:0007669"/>
    <property type="project" value="UniProtKB-KW"/>
</dbReference>
<dbReference type="Pfam" id="PF00005">
    <property type="entry name" value="ABC_tran"/>
    <property type="match status" value="1"/>
</dbReference>
<dbReference type="InterPro" id="IPR003593">
    <property type="entry name" value="AAA+_ATPase"/>
</dbReference>
<dbReference type="InterPro" id="IPR017871">
    <property type="entry name" value="ABC_transporter-like_CS"/>
</dbReference>
<evidence type="ECO:0000313" key="7">
    <source>
        <dbReference type="EMBL" id="RHW28118.1"/>
    </source>
</evidence>
<dbReference type="PANTHER" id="PTHR43820:SF4">
    <property type="entry name" value="HIGH-AFFINITY BRANCHED-CHAIN AMINO ACID TRANSPORT ATP-BINDING PROTEIN LIVF"/>
    <property type="match status" value="1"/>
</dbReference>
<reference evidence="7 8" key="1">
    <citation type="submission" date="2018-09" db="EMBL/GenBank/DDBJ databases">
        <title>Genome sequencing of Nocardioides immobilis CCTCC AB 2017083 for comparison to Nocardioides silvaticus.</title>
        <authorList>
            <person name="Li C."/>
            <person name="Wang G."/>
        </authorList>
    </citation>
    <scope>NUCLEOTIDE SEQUENCE [LARGE SCALE GENOMIC DNA]</scope>
    <source>
        <strain evidence="7 8">CCTCC AB 2017083</strain>
    </source>
</reference>
<comment type="caution">
    <text evidence="7">The sequence shown here is derived from an EMBL/GenBank/DDBJ whole genome shotgun (WGS) entry which is preliminary data.</text>
</comment>
<dbReference type="GO" id="GO:0015658">
    <property type="term" value="F:branched-chain amino acid transmembrane transporter activity"/>
    <property type="evidence" value="ECO:0007669"/>
    <property type="project" value="TreeGrafter"/>
</dbReference>
<dbReference type="GO" id="GO:0015807">
    <property type="term" value="P:L-amino acid transport"/>
    <property type="evidence" value="ECO:0007669"/>
    <property type="project" value="TreeGrafter"/>
</dbReference>
<evidence type="ECO:0000313" key="8">
    <source>
        <dbReference type="Proteomes" id="UP000283644"/>
    </source>
</evidence>
<dbReference type="EMBL" id="QXGH01000010">
    <property type="protein sequence ID" value="RHW28118.1"/>
    <property type="molecule type" value="Genomic_DNA"/>
</dbReference>
<evidence type="ECO:0000256" key="4">
    <source>
        <dbReference type="ARBA" id="ARBA00022840"/>
    </source>
</evidence>
<dbReference type="InterPro" id="IPR027417">
    <property type="entry name" value="P-loop_NTPase"/>
</dbReference>
<dbReference type="PROSITE" id="PS50893">
    <property type="entry name" value="ABC_TRANSPORTER_2"/>
    <property type="match status" value="1"/>
</dbReference>
<accession>A0A417Y5Z5</accession>
<dbReference type="Gene3D" id="3.40.50.300">
    <property type="entry name" value="P-loop containing nucleotide triphosphate hydrolases"/>
    <property type="match status" value="1"/>
</dbReference>
<dbReference type="PROSITE" id="PS00211">
    <property type="entry name" value="ABC_TRANSPORTER_1"/>
    <property type="match status" value="1"/>
</dbReference>
<dbReference type="Proteomes" id="UP000283644">
    <property type="component" value="Unassembled WGS sequence"/>
</dbReference>
<evidence type="ECO:0000256" key="2">
    <source>
        <dbReference type="ARBA" id="ARBA00022448"/>
    </source>
</evidence>
<dbReference type="PANTHER" id="PTHR43820">
    <property type="entry name" value="HIGH-AFFINITY BRANCHED-CHAIN AMINO ACID TRANSPORT ATP-BINDING PROTEIN LIVF"/>
    <property type="match status" value="1"/>
</dbReference>
<proteinExistence type="inferred from homology"/>
<dbReference type="AlphaFoldDB" id="A0A417Y5Z5"/>
<feature type="domain" description="ABC transporter" evidence="6">
    <location>
        <begin position="9"/>
        <end position="235"/>
    </location>
</feature>
<evidence type="ECO:0000256" key="1">
    <source>
        <dbReference type="ARBA" id="ARBA00005417"/>
    </source>
</evidence>
<keyword evidence="2" id="KW-0813">Transport</keyword>
<evidence type="ECO:0000256" key="3">
    <source>
        <dbReference type="ARBA" id="ARBA00022741"/>
    </source>
</evidence>
<dbReference type="OrthoDB" id="9776369at2"/>
<dbReference type="RefSeq" id="WP_118922833.1">
    <property type="nucleotide sequence ID" value="NZ_QXGH01000010.1"/>
</dbReference>
<protein>
    <submittedName>
        <fullName evidence="7">ABC transporter ATP-binding protein</fullName>
    </submittedName>
</protein>
<dbReference type="InterPro" id="IPR052156">
    <property type="entry name" value="BCAA_Transport_ATP-bd_LivF"/>
</dbReference>
<dbReference type="CDD" id="cd03224">
    <property type="entry name" value="ABC_TM1139_LivF_branched"/>
    <property type="match status" value="1"/>
</dbReference>
<dbReference type="GO" id="GO:0016887">
    <property type="term" value="F:ATP hydrolysis activity"/>
    <property type="evidence" value="ECO:0007669"/>
    <property type="project" value="InterPro"/>
</dbReference>
<evidence type="ECO:0000256" key="5">
    <source>
        <dbReference type="ARBA" id="ARBA00022970"/>
    </source>
</evidence>
<keyword evidence="3" id="KW-0547">Nucleotide-binding</keyword>
<dbReference type="InterPro" id="IPR003439">
    <property type="entry name" value="ABC_transporter-like_ATP-bd"/>
</dbReference>
<comment type="similarity">
    <text evidence="1">Belongs to the ABC transporter superfamily.</text>
</comment>
<keyword evidence="8" id="KW-1185">Reference proteome</keyword>
<evidence type="ECO:0000259" key="6">
    <source>
        <dbReference type="PROSITE" id="PS50893"/>
    </source>
</evidence>
<keyword evidence="4 7" id="KW-0067">ATP-binding</keyword>
<sequence>MSAANAAALELRGVSARYGPSVVLRDVDLSVRPGETVALLGPNGAGKTTLLRSAAGLPVGVSGSVYLGGSDVTRARSHRRSRAGLCLVPEGRAIFPNLTVAENIRLHGRSGREAAERVFEAFPILAERRSQRAGLMSGGQQQMLALARCLTTDPQVVLLDEVSMGLAPRIVDEIFDALQLLARSGVAILLVEQYVGKALAMADRVYVLDRGRISWTGTPSETSEDDLMNRYLSVDAGS</sequence>
<organism evidence="7 8">
    <name type="scientific">Nocardioides immobilis</name>
    <dbReference type="NCBI Taxonomy" id="2049295"/>
    <lineage>
        <taxon>Bacteria</taxon>
        <taxon>Bacillati</taxon>
        <taxon>Actinomycetota</taxon>
        <taxon>Actinomycetes</taxon>
        <taxon>Propionibacteriales</taxon>
        <taxon>Nocardioidaceae</taxon>
        <taxon>Nocardioides</taxon>
    </lineage>
</organism>
<dbReference type="SUPFAM" id="SSF52540">
    <property type="entry name" value="P-loop containing nucleoside triphosphate hydrolases"/>
    <property type="match status" value="1"/>
</dbReference>
<name>A0A417Y5Z5_9ACTN</name>